<dbReference type="GO" id="GO:0006099">
    <property type="term" value="P:tricarboxylic acid cycle"/>
    <property type="evidence" value="ECO:0007669"/>
    <property type="project" value="InterPro"/>
</dbReference>
<dbReference type="AlphaFoldDB" id="A0AAU9MU20"/>
<evidence type="ECO:0000313" key="2">
    <source>
        <dbReference type="Proteomes" id="UP001157418"/>
    </source>
</evidence>
<dbReference type="GO" id="GO:0009507">
    <property type="term" value="C:chloroplast"/>
    <property type="evidence" value="ECO:0007669"/>
    <property type="project" value="TreeGrafter"/>
</dbReference>
<comment type="caution">
    <text evidence="1">The sequence shown here is derived from an EMBL/GenBank/DDBJ whole genome shotgun (WGS) entry which is preliminary data.</text>
</comment>
<dbReference type="Pfam" id="PF00311">
    <property type="entry name" value="PEPcase"/>
    <property type="match status" value="1"/>
</dbReference>
<dbReference type="Proteomes" id="UP001157418">
    <property type="component" value="Unassembled WGS sequence"/>
</dbReference>
<evidence type="ECO:0000313" key="1">
    <source>
        <dbReference type="EMBL" id="CAH1430077.1"/>
    </source>
</evidence>
<dbReference type="GO" id="GO:0005829">
    <property type="term" value="C:cytosol"/>
    <property type="evidence" value="ECO:0007669"/>
    <property type="project" value="TreeGrafter"/>
</dbReference>
<dbReference type="SUPFAM" id="SSF51621">
    <property type="entry name" value="Phosphoenolpyruvate/pyruvate domain"/>
    <property type="match status" value="1"/>
</dbReference>
<dbReference type="InterPro" id="IPR015813">
    <property type="entry name" value="Pyrv/PenolPyrv_kinase-like_dom"/>
</dbReference>
<protein>
    <submittedName>
        <fullName evidence="1">Uncharacterized protein</fullName>
    </submittedName>
</protein>
<proteinExistence type="predicted"/>
<dbReference type="GO" id="GO:0015977">
    <property type="term" value="P:carbon fixation"/>
    <property type="evidence" value="ECO:0007669"/>
    <property type="project" value="InterPro"/>
</dbReference>
<keyword evidence="2" id="KW-1185">Reference proteome</keyword>
<dbReference type="PANTHER" id="PTHR30523">
    <property type="entry name" value="PHOSPHOENOLPYRUVATE CARBOXYLASE"/>
    <property type="match status" value="1"/>
</dbReference>
<name>A0AAU9MU20_9ASTR</name>
<dbReference type="GO" id="GO:0048366">
    <property type="term" value="P:leaf development"/>
    <property type="evidence" value="ECO:0007669"/>
    <property type="project" value="TreeGrafter"/>
</dbReference>
<gene>
    <name evidence="1" type="ORF">LVIROSA_LOCUS16885</name>
</gene>
<dbReference type="EMBL" id="CAKMRJ010003334">
    <property type="protein sequence ID" value="CAH1430077.1"/>
    <property type="molecule type" value="Genomic_DNA"/>
</dbReference>
<dbReference type="PANTHER" id="PTHR30523:SF33">
    <property type="entry name" value="PHOSPHOENOLPYRUVATE CARBOXYLASE 3"/>
    <property type="match status" value="1"/>
</dbReference>
<sequence length="103" mass="11991">MGAIKGGEMVYMIYRAVTYGLSPLINLQLRWRNFRGLQHPLRWPERLGRLSWNPSRYATDPYAHVATTFGLSLVKLDIRQESDRHTDVLDAITQHLEIGWQLL</sequence>
<dbReference type="GO" id="GO:0008964">
    <property type="term" value="F:phosphoenolpyruvate carboxylase activity"/>
    <property type="evidence" value="ECO:0007669"/>
    <property type="project" value="InterPro"/>
</dbReference>
<accession>A0AAU9MU20</accession>
<organism evidence="1 2">
    <name type="scientific">Lactuca virosa</name>
    <dbReference type="NCBI Taxonomy" id="75947"/>
    <lineage>
        <taxon>Eukaryota</taxon>
        <taxon>Viridiplantae</taxon>
        <taxon>Streptophyta</taxon>
        <taxon>Embryophyta</taxon>
        <taxon>Tracheophyta</taxon>
        <taxon>Spermatophyta</taxon>
        <taxon>Magnoliopsida</taxon>
        <taxon>eudicotyledons</taxon>
        <taxon>Gunneridae</taxon>
        <taxon>Pentapetalae</taxon>
        <taxon>asterids</taxon>
        <taxon>campanulids</taxon>
        <taxon>Asterales</taxon>
        <taxon>Asteraceae</taxon>
        <taxon>Cichorioideae</taxon>
        <taxon>Cichorieae</taxon>
        <taxon>Lactucinae</taxon>
        <taxon>Lactuca</taxon>
    </lineage>
</organism>
<dbReference type="GO" id="GO:0048046">
    <property type="term" value="C:apoplast"/>
    <property type="evidence" value="ECO:0007669"/>
    <property type="project" value="TreeGrafter"/>
</dbReference>
<reference evidence="1 2" key="1">
    <citation type="submission" date="2022-01" db="EMBL/GenBank/DDBJ databases">
        <authorList>
            <person name="Xiong W."/>
            <person name="Schranz E."/>
        </authorList>
    </citation>
    <scope>NUCLEOTIDE SEQUENCE [LARGE SCALE GENOMIC DNA]</scope>
</reference>
<dbReference type="InterPro" id="IPR021135">
    <property type="entry name" value="PEP_COase"/>
</dbReference>